<dbReference type="OrthoDB" id="34589at2"/>
<feature type="domain" description="Schlafen AlbA-2" evidence="1">
    <location>
        <begin position="14"/>
        <end position="109"/>
    </location>
</feature>
<proteinExistence type="predicted"/>
<dbReference type="InterPro" id="IPR036388">
    <property type="entry name" value="WH-like_DNA-bd_sf"/>
</dbReference>
<dbReference type="RefSeq" id="WP_119341947.1">
    <property type="nucleotide sequence ID" value="NZ_BJXL01000074.1"/>
</dbReference>
<comment type="caution">
    <text evidence="2">The sequence shown here is derived from an EMBL/GenBank/DDBJ whole genome shotgun (WGS) entry which is preliminary data.</text>
</comment>
<evidence type="ECO:0000259" key="1">
    <source>
        <dbReference type="Pfam" id="PF04326"/>
    </source>
</evidence>
<dbReference type="PANTHER" id="PTHR30595:SF6">
    <property type="entry name" value="SCHLAFEN ALBA-2 DOMAIN-CONTAINING PROTEIN"/>
    <property type="match status" value="1"/>
</dbReference>
<name>A0A511R4W8_9DEIN</name>
<dbReference type="EMBL" id="BJXL01000074">
    <property type="protein sequence ID" value="GEM84056.1"/>
    <property type="molecule type" value="Genomic_DNA"/>
</dbReference>
<dbReference type="PANTHER" id="PTHR30595">
    <property type="entry name" value="GLPR-RELATED TRANSCRIPTIONAL REPRESSOR"/>
    <property type="match status" value="1"/>
</dbReference>
<organism evidence="2 3">
    <name type="scientific">Meiothermus hypogaeus NBRC 106114</name>
    <dbReference type="NCBI Taxonomy" id="1227553"/>
    <lineage>
        <taxon>Bacteria</taxon>
        <taxon>Thermotogati</taxon>
        <taxon>Deinococcota</taxon>
        <taxon>Deinococci</taxon>
        <taxon>Thermales</taxon>
        <taxon>Thermaceae</taxon>
        <taxon>Meiothermus</taxon>
    </lineage>
</organism>
<dbReference type="InterPro" id="IPR038461">
    <property type="entry name" value="Schlafen_AlbA_2_dom_sf"/>
</dbReference>
<sequence length="567" mass="63799">MTEAELLALVAQGESLRCEFKRDSPISDAELAEAVACLANTEGGWLLLGVEDDGSISGLHPKRLPVNPHLLQALIANKTNPGIQVEVHQVQTRDGAVVGFKVAKAPHLVALTDGRVPRRFIVGRGQPECRFLQPHELASRLAELYQHDYTAQTLQRATWEDLNPLEFERLRQTIQRNPRADKSLLDLPNEEVAQALGLVVSGDDRLIPTVAGVLLLGRDEAIRQLVPTHEAAFQVLREDRQVAFNEFYREPLLKLFERLEQLMQAYNPEQEFSFGLYRIPVPLFPPEAFREALANALVHRDYSVRQAVYVRLDPDAGGLVISNPGGFVEGVTLDNLLVVEPRPRNRTLADAFKRLGLVERTGRGIDRIFREVLGLGRRPPDYSGTTRDTVRVVLPGGKADLNFVRLILEFQDRQGRELGWPHLLVLRQVTDEGELTVAETARLIQQGEGRARSVLEEMVELGLLEPKGAKQGRVYHLGAGIYQRLGKPTAYIHRRGVDLMRQEEMVLQFIDKYEKLRREDVLQLLPHLTEMQATRLLQRMVRTGKLSAIGDKRGRYYVRGTGQNNAG</sequence>
<dbReference type="Pfam" id="PF13749">
    <property type="entry name" value="HATPase_c_4"/>
    <property type="match status" value="1"/>
</dbReference>
<dbReference type="InterPro" id="IPR038475">
    <property type="entry name" value="RecG_C_sf"/>
</dbReference>
<gene>
    <name evidence="2" type="ORF">MHY01S_22220</name>
</gene>
<reference evidence="2 3" key="1">
    <citation type="submission" date="2019-07" db="EMBL/GenBank/DDBJ databases">
        <title>Whole genome shotgun sequence of Meiothermus hypogaeus NBRC 106114.</title>
        <authorList>
            <person name="Hosoyama A."/>
            <person name="Uohara A."/>
            <person name="Ohji S."/>
            <person name="Ichikawa N."/>
        </authorList>
    </citation>
    <scope>NUCLEOTIDE SEQUENCE [LARGE SCALE GENOMIC DNA]</scope>
    <source>
        <strain evidence="2 3">NBRC 106114</strain>
    </source>
</reference>
<evidence type="ECO:0000313" key="3">
    <source>
        <dbReference type="Proteomes" id="UP000321197"/>
    </source>
</evidence>
<protein>
    <submittedName>
        <fullName evidence="2">ATPase AAA</fullName>
    </submittedName>
</protein>
<dbReference type="AlphaFoldDB" id="A0A511R4W8"/>
<dbReference type="InterPro" id="IPR007421">
    <property type="entry name" value="Schlafen_AlbA_2_dom"/>
</dbReference>
<accession>A0A511R4W8</accession>
<evidence type="ECO:0000313" key="2">
    <source>
        <dbReference type="EMBL" id="GEM84056.1"/>
    </source>
</evidence>
<dbReference type="Gene3D" id="3.30.565.60">
    <property type="match status" value="1"/>
</dbReference>
<dbReference type="Pfam" id="PF04326">
    <property type="entry name" value="SLFN_AlbA_2"/>
    <property type="match status" value="1"/>
</dbReference>
<dbReference type="Gene3D" id="1.10.10.10">
    <property type="entry name" value="Winged helix-like DNA-binding domain superfamily/Winged helix DNA-binding domain"/>
    <property type="match status" value="2"/>
</dbReference>
<dbReference type="Proteomes" id="UP000321197">
    <property type="component" value="Unassembled WGS sequence"/>
</dbReference>
<dbReference type="Gene3D" id="3.30.950.30">
    <property type="entry name" value="Schlafen, AAA domain"/>
    <property type="match status" value="1"/>
</dbReference>